<dbReference type="SUPFAM" id="SSF55298">
    <property type="entry name" value="YjgF-like"/>
    <property type="match status" value="1"/>
</dbReference>
<sequence length="137" mass="14303">MTTLAGDGGAVTRLGSGGPWEAVYGYSRVVRVGPLAMTAGCTSTVDGRVAHVGDAAAQTAQALRIGLDALAEVGAEPADVIRTRMYVTDRMYADEVGRAHNAVFGAVRPVATMVVVAGLLDPDHLVEVELEAWLPER</sequence>
<protein>
    <submittedName>
        <fullName evidence="1">RidA family protein</fullName>
    </submittedName>
</protein>
<dbReference type="Gene3D" id="3.30.1330.40">
    <property type="entry name" value="RutC-like"/>
    <property type="match status" value="1"/>
</dbReference>
<comment type="caution">
    <text evidence="1">The sequence shown here is derived from an EMBL/GenBank/DDBJ whole genome shotgun (WGS) entry which is preliminary data.</text>
</comment>
<dbReference type="RefSeq" id="WP_123241071.1">
    <property type="nucleotide sequence ID" value="NZ_JAAHBY010000028.1"/>
</dbReference>
<dbReference type="Proteomes" id="UP000280698">
    <property type="component" value="Unassembled WGS sequence"/>
</dbReference>
<proteinExistence type="predicted"/>
<evidence type="ECO:0000313" key="1">
    <source>
        <dbReference type="EMBL" id="RNL98886.1"/>
    </source>
</evidence>
<dbReference type="CDD" id="cd06154">
    <property type="entry name" value="YjgF_YER057c_UK114_like_6"/>
    <property type="match status" value="1"/>
</dbReference>
<reference evidence="1 2" key="1">
    <citation type="submission" date="2018-11" db="EMBL/GenBank/DDBJ databases">
        <title>Micromonospora sp. PPF5-17, a new actinomycetes isolated from a hot spring soil.</title>
        <authorList>
            <person name="Thawai C."/>
        </authorList>
    </citation>
    <scope>NUCLEOTIDE SEQUENCE [LARGE SCALE GENOMIC DNA]</scope>
    <source>
        <strain evidence="1 2">PPF5-17</strain>
    </source>
</reference>
<dbReference type="EMBL" id="RJLN01000028">
    <property type="protein sequence ID" value="RNL98886.1"/>
    <property type="molecule type" value="Genomic_DNA"/>
</dbReference>
<dbReference type="PANTHER" id="PTHR43857">
    <property type="entry name" value="BLR7761 PROTEIN"/>
    <property type="match status" value="1"/>
</dbReference>
<dbReference type="Pfam" id="PF01042">
    <property type="entry name" value="Ribonuc_L-PSP"/>
    <property type="match status" value="1"/>
</dbReference>
<name>A0ABX9WG24_9ACTN</name>
<dbReference type="PANTHER" id="PTHR43857:SF1">
    <property type="entry name" value="YJGH FAMILY PROTEIN"/>
    <property type="match status" value="1"/>
</dbReference>
<accession>A0ABX9WG24</accession>
<dbReference type="InterPro" id="IPR006175">
    <property type="entry name" value="YjgF/YER057c/UK114"/>
</dbReference>
<evidence type="ECO:0000313" key="2">
    <source>
        <dbReference type="Proteomes" id="UP000280698"/>
    </source>
</evidence>
<dbReference type="InterPro" id="IPR035959">
    <property type="entry name" value="RutC-like_sf"/>
</dbReference>
<keyword evidence="2" id="KW-1185">Reference proteome</keyword>
<gene>
    <name evidence="1" type="ORF">EFE23_12460</name>
</gene>
<organism evidence="1 2">
    <name type="scientific">Micromonospora solifontis</name>
    <dbReference type="NCBI Taxonomy" id="2487138"/>
    <lineage>
        <taxon>Bacteria</taxon>
        <taxon>Bacillati</taxon>
        <taxon>Actinomycetota</taxon>
        <taxon>Actinomycetes</taxon>
        <taxon>Micromonosporales</taxon>
        <taxon>Micromonosporaceae</taxon>
        <taxon>Micromonospora</taxon>
    </lineage>
</organism>